<dbReference type="EMBL" id="JBHUOG010000001">
    <property type="protein sequence ID" value="MFD2793673.1"/>
    <property type="molecule type" value="Genomic_DNA"/>
</dbReference>
<organism evidence="3 4">
    <name type="scientific">Promicromonospora vindobonensis</name>
    <dbReference type="NCBI Taxonomy" id="195748"/>
    <lineage>
        <taxon>Bacteria</taxon>
        <taxon>Bacillati</taxon>
        <taxon>Actinomycetota</taxon>
        <taxon>Actinomycetes</taxon>
        <taxon>Micrococcales</taxon>
        <taxon>Promicromonosporaceae</taxon>
        <taxon>Promicromonospora</taxon>
    </lineage>
</organism>
<dbReference type="Proteomes" id="UP001597479">
    <property type="component" value="Unassembled WGS sequence"/>
</dbReference>
<name>A0ABW5VTT4_9MICO</name>
<keyword evidence="4" id="KW-1185">Reference proteome</keyword>
<comment type="caution">
    <text evidence="3">The sequence shown here is derived from an EMBL/GenBank/DDBJ whole genome shotgun (WGS) entry which is preliminary data.</text>
</comment>
<evidence type="ECO:0000256" key="1">
    <source>
        <dbReference type="SAM" id="MobiDB-lite"/>
    </source>
</evidence>
<reference evidence="4" key="1">
    <citation type="journal article" date="2019" name="Int. J. Syst. Evol. Microbiol.">
        <title>The Global Catalogue of Microorganisms (GCM) 10K type strain sequencing project: providing services to taxonomists for standard genome sequencing and annotation.</title>
        <authorList>
            <consortium name="The Broad Institute Genomics Platform"/>
            <consortium name="The Broad Institute Genome Sequencing Center for Infectious Disease"/>
            <person name="Wu L."/>
            <person name="Ma J."/>
        </authorList>
    </citation>
    <scope>NUCLEOTIDE SEQUENCE [LARGE SCALE GENOMIC DNA]</scope>
    <source>
        <strain evidence="4">CCM 7044</strain>
    </source>
</reference>
<dbReference type="InterPro" id="IPR025159">
    <property type="entry name" value="AbiEi_N"/>
</dbReference>
<proteinExistence type="predicted"/>
<sequence>MPRTSLLPAQLLAAARLQGGLVSTRQCDAHGMTDRRRSTLVRSGAWDRLIRGVYDTHQPQSGLHDFDLERWKAVWLALCAYPTAAAVGSCALMLHGVAGLPRTIAPEVAVPRGSARRPRGGIVVRQTDMRGKTVRLRGRHVAKPVVALAQALVTLDRGSWVRCADNMLNRKLILPGDLDAVRELSRRQPEFPARQRWFDPVDGRSGSPREPDARMQCHDAGIAPDDLQREFVDEQGRVWARADLAWYLGDGRWLLVEIDGNEFHSSDDQLVRDATRQNALVRDGRHIMLRFRSAHLNQPGYVPGEIGTVLQREGWRPGRQLPSLAQHPTPPPARPQQSGRATRAAV</sequence>
<gene>
    <name evidence="3" type="ORF">ACFS27_08935</name>
</gene>
<feature type="region of interest" description="Disordered" evidence="1">
    <location>
        <begin position="319"/>
        <end position="346"/>
    </location>
</feature>
<dbReference type="RefSeq" id="WP_377182067.1">
    <property type="nucleotide sequence ID" value="NZ_JBHUOG010000001.1"/>
</dbReference>
<evidence type="ECO:0000259" key="2">
    <source>
        <dbReference type="Pfam" id="PF13338"/>
    </source>
</evidence>
<evidence type="ECO:0000313" key="4">
    <source>
        <dbReference type="Proteomes" id="UP001597479"/>
    </source>
</evidence>
<evidence type="ECO:0000313" key="3">
    <source>
        <dbReference type="EMBL" id="MFD2793673.1"/>
    </source>
</evidence>
<dbReference type="Pfam" id="PF13338">
    <property type="entry name" value="AbiEi_4"/>
    <property type="match status" value="1"/>
</dbReference>
<protein>
    <submittedName>
        <fullName evidence="3">Type IV toxin-antitoxin system AbiEi family antitoxin domain-containing protein</fullName>
    </submittedName>
</protein>
<accession>A0ABW5VTT4</accession>
<feature type="domain" description="AbiEi antitoxin N-terminal" evidence="2">
    <location>
        <begin position="10"/>
        <end position="54"/>
    </location>
</feature>